<evidence type="ECO:0000313" key="3">
    <source>
        <dbReference type="Proteomes" id="UP000000768"/>
    </source>
</evidence>
<gene>
    <name evidence="2" type="ORF">SORBI_3004G042501</name>
</gene>
<dbReference type="PANTHER" id="PTHR33077">
    <property type="entry name" value="PROTEIN TIFY 4A-RELATED-RELATED"/>
    <property type="match status" value="1"/>
</dbReference>
<dbReference type="AlphaFoldDB" id="A0A1Z5RKU3"/>
<dbReference type="Proteomes" id="UP000000768">
    <property type="component" value="Chromosome 4"/>
</dbReference>
<dbReference type="Gramene" id="OQU84370">
    <property type="protein sequence ID" value="OQU84370"/>
    <property type="gene ID" value="SORBI_3004G042501"/>
</dbReference>
<dbReference type="GO" id="GO:0005634">
    <property type="term" value="C:nucleus"/>
    <property type="evidence" value="ECO:0000318"/>
    <property type="project" value="GO_Central"/>
</dbReference>
<dbReference type="PANTHER" id="PTHR33077:SF129">
    <property type="entry name" value="PROTEIN TIFY"/>
    <property type="match status" value="1"/>
</dbReference>
<dbReference type="STRING" id="4558.A0A1Z5RKU3"/>
<accession>A0A1Z5RKU3</accession>
<feature type="region of interest" description="Disordered" evidence="1">
    <location>
        <begin position="211"/>
        <end position="251"/>
    </location>
</feature>
<dbReference type="PROSITE" id="PS51257">
    <property type="entry name" value="PROKAR_LIPOPROTEIN"/>
    <property type="match status" value="1"/>
</dbReference>
<protein>
    <recommendedName>
        <fullName evidence="4">Tify domain-containing protein</fullName>
    </recommendedName>
</protein>
<dbReference type="OMA" id="MKASHGE"/>
<feature type="region of interest" description="Disordered" evidence="1">
    <location>
        <begin position="170"/>
        <end position="190"/>
    </location>
</feature>
<proteinExistence type="predicted"/>
<evidence type="ECO:0000256" key="1">
    <source>
        <dbReference type="SAM" id="MobiDB-lite"/>
    </source>
</evidence>
<dbReference type="GO" id="GO:0031347">
    <property type="term" value="P:regulation of defense response"/>
    <property type="evidence" value="ECO:0000318"/>
    <property type="project" value="GO_Central"/>
</dbReference>
<keyword evidence="3" id="KW-1185">Reference proteome</keyword>
<dbReference type="EMBL" id="CM000763">
    <property type="protein sequence ID" value="OQU84370.1"/>
    <property type="molecule type" value="Genomic_DNA"/>
</dbReference>
<evidence type="ECO:0000313" key="2">
    <source>
        <dbReference type="EMBL" id="OQU84370.1"/>
    </source>
</evidence>
<dbReference type="GO" id="GO:0009611">
    <property type="term" value="P:response to wounding"/>
    <property type="evidence" value="ECO:0000318"/>
    <property type="project" value="GO_Central"/>
</dbReference>
<name>A0A1Z5RKU3_SORBI</name>
<dbReference type="InterPro" id="IPR040390">
    <property type="entry name" value="TIFY/JAZ"/>
</dbReference>
<reference evidence="3" key="2">
    <citation type="journal article" date="2018" name="Plant J.">
        <title>The Sorghum bicolor reference genome: improved assembly, gene annotations, a transcriptome atlas, and signatures of genome organization.</title>
        <authorList>
            <person name="McCormick R.F."/>
            <person name="Truong S.K."/>
            <person name="Sreedasyam A."/>
            <person name="Jenkins J."/>
            <person name="Shu S."/>
            <person name="Sims D."/>
            <person name="Kennedy M."/>
            <person name="Amirebrahimi M."/>
            <person name="Weers B.D."/>
            <person name="McKinley B."/>
            <person name="Mattison A."/>
            <person name="Morishige D.T."/>
            <person name="Grimwood J."/>
            <person name="Schmutz J."/>
            <person name="Mullet J.E."/>
        </authorList>
    </citation>
    <scope>NUCLEOTIDE SEQUENCE [LARGE SCALE GENOMIC DNA]</scope>
    <source>
        <strain evidence="3">cv. BTx623</strain>
    </source>
</reference>
<reference evidence="2 3" key="1">
    <citation type="journal article" date="2009" name="Nature">
        <title>The Sorghum bicolor genome and the diversification of grasses.</title>
        <authorList>
            <person name="Paterson A.H."/>
            <person name="Bowers J.E."/>
            <person name="Bruggmann R."/>
            <person name="Dubchak I."/>
            <person name="Grimwood J."/>
            <person name="Gundlach H."/>
            <person name="Haberer G."/>
            <person name="Hellsten U."/>
            <person name="Mitros T."/>
            <person name="Poliakov A."/>
            <person name="Schmutz J."/>
            <person name="Spannagl M."/>
            <person name="Tang H."/>
            <person name="Wang X."/>
            <person name="Wicker T."/>
            <person name="Bharti A.K."/>
            <person name="Chapman J."/>
            <person name="Feltus F.A."/>
            <person name="Gowik U."/>
            <person name="Grigoriev I.V."/>
            <person name="Lyons E."/>
            <person name="Maher C.A."/>
            <person name="Martis M."/>
            <person name="Narechania A."/>
            <person name="Otillar R.P."/>
            <person name="Penning B.W."/>
            <person name="Salamov A.A."/>
            <person name="Wang Y."/>
            <person name="Zhang L."/>
            <person name="Carpita N.C."/>
            <person name="Freeling M."/>
            <person name="Gingle A.R."/>
            <person name="Hash C.T."/>
            <person name="Keller B."/>
            <person name="Klein P."/>
            <person name="Kresovich S."/>
            <person name="McCann M.C."/>
            <person name="Ming R."/>
            <person name="Peterson D.G."/>
            <person name="Mehboob-ur-Rahman"/>
            <person name="Ware D."/>
            <person name="Westhoff P."/>
            <person name="Mayer K.F."/>
            <person name="Messing J."/>
            <person name="Rokhsar D.S."/>
        </authorList>
    </citation>
    <scope>NUCLEOTIDE SEQUENCE [LARGE SCALE GENOMIC DNA]</scope>
    <source>
        <strain evidence="3">cv. BTx623</strain>
    </source>
</reference>
<dbReference type="ExpressionAtlas" id="A0A1Z5RKU3">
    <property type="expression patterns" value="baseline and differential"/>
</dbReference>
<dbReference type="InParanoid" id="A0A1Z5RKU3"/>
<organism evidence="2 3">
    <name type="scientific">Sorghum bicolor</name>
    <name type="common">Sorghum</name>
    <name type="synonym">Sorghum vulgare</name>
    <dbReference type="NCBI Taxonomy" id="4558"/>
    <lineage>
        <taxon>Eukaryota</taxon>
        <taxon>Viridiplantae</taxon>
        <taxon>Streptophyta</taxon>
        <taxon>Embryophyta</taxon>
        <taxon>Tracheophyta</taxon>
        <taxon>Spermatophyta</taxon>
        <taxon>Magnoliopsida</taxon>
        <taxon>Liliopsida</taxon>
        <taxon>Poales</taxon>
        <taxon>Poaceae</taxon>
        <taxon>PACMAD clade</taxon>
        <taxon>Panicoideae</taxon>
        <taxon>Andropogonodae</taxon>
        <taxon>Andropogoneae</taxon>
        <taxon>Sorghinae</taxon>
        <taxon>Sorghum</taxon>
    </lineage>
</organism>
<sequence>MQRAPCPCPCPAVGGLFLGSTSCRPPPVAAGRLIFEGSGSGSGSGSAAAARTRSSHDDSTAPMTIIYAGSVRAYGGVTLEQGCIYMPYMQAEKILAMVAKEARAAGILAEPHQLELVAAPTPTATGDDDAALMTMHYWRLAHHHVNDSLKRTASLARFLDKRKKQRAEISSAAATTTTMLHHHHPRRDDDRDQEWFFPAAQIMDDATVSARTSASLGGMDRRPGASQDHPKRMKTSHGEEDQATVSTELRI</sequence>
<dbReference type="GO" id="GO:2000022">
    <property type="term" value="P:regulation of jasmonic acid mediated signaling pathway"/>
    <property type="evidence" value="ECO:0000318"/>
    <property type="project" value="GO_Central"/>
</dbReference>
<evidence type="ECO:0008006" key="4">
    <source>
        <dbReference type="Google" id="ProtNLM"/>
    </source>
</evidence>